<name>A0ABW5NT10_9FLAO</name>
<organism evidence="1 2">
    <name type="scientific">Flavobacterium suzhouense</name>
    <dbReference type="NCBI Taxonomy" id="1529638"/>
    <lineage>
        <taxon>Bacteria</taxon>
        <taxon>Pseudomonadati</taxon>
        <taxon>Bacteroidota</taxon>
        <taxon>Flavobacteriia</taxon>
        <taxon>Flavobacteriales</taxon>
        <taxon>Flavobacteriaceae</taxon>
        <taxon>Flavobacterium</taxon>
    </lineage>
</organism>
<sequence>SFRWFLNGEELPNETGPTLLAQAEGSYTVIATSATGCESEESAAAVVIKSGSAVKVGRGYYVTNYFSDNQTITVTVEGYGVYQYSLDNGPWQDSNIFSNVAPGSHTVRVRDTNPDSCDELVITDASIVDYPNFFTPNGDGFHDTWNIIGLQETGSVIYIFDRYGKLIKQISPDSDGWDGTFNGTPVPATDYWFTVTYPEFDGTTTVIREFKSHFSLKR</sequence>
<dbReference type="RefSeq" id="WP_379820671.1">
    <property type="nucleotide sequence ID" value="NZ_JBHUMD010000013.1"/>
</dbReference>
<proteinExistence type="predicted"/>
<reference evidence="2" key="1">
    <citation type="journal article" date="2019" name="Int. J. Syst. Evol. Microbiol.">
        <title>The Global Catalogue of Microorganisms (GCM) 10K type strain sequencing project: providing services to taxonomists for standard genome sequencing and annotation.</title>
        <authorList>
            <consortium name="The Broad Institute Genomics Platform"/>
            <consortium name="The Broad Institute Genome Sequencing Center for Infectious Disease"/>
            <person name="Wu L."/>
            <person name="Ma J."/>
        </authorList>
    </citation>
    <scope>NUCLEOTIDE SEQUENCE [LARGE SCALE GENOMIC DNA]</scope>
    <source>
        <strain evidence="2">KCTC 42107</strain>
    </source>
</reference>
<evidence type="ECO:0000313" key="2">
    <source>
        <dbReference type="Proteomes" id="UP001597480"/>
    </source>
</evidence>
<dbReference type="Proteomes" id="UP001597480">
    <property type="component" value="Unassembled WGS sequence"/>
</dbReference>
<evidence type="ECO:0000313" key="1">
    <source>
        <dbReference type="EMBL" id="MFD2602181.1"/>
    </source>
</evidence>
<dbReference type="NCBIfam" id="TIGR04131">
    <property type="entry name" value="Bac_Flav_CTERM"/>
    <property type="match status" value="1"/>
</dbReference>
<feature type="non-terminal residue" evidence="1">
    <location>
        <position position="1"/>
    </location>
</feature>
<comment type="caution">
    <text evidence="1">The sequence shown here is derived from an EMBL/GenBank/DDBJ whole genome shotgun (WGS) entry which is preliminary data.</text>
</comment>
<dbReference type="InterPro" id="IPR026341">
    <property type="entry name" value="T9SS_type_B"/>
</dbReference>
<dbReference type="Pfam" id="PF13585">
    <property type="entry name" value="CHU_C"/>
    <property type="match status" value="1"/>
</dbReference>
<dbReference type="EMBL" id="JBHUMD010000013">
    <property type="protein sequence ID" value="MFD2602181.1"/>
    <property type="molecule type" value="Genomic_DNA"/>
</dbReference>
<gene>
    <name evidence="1" type="ORF">ACFSR3_08935</name>
</gene>
<protein>
    <submittedName>
        <fullName evidence="1">T9SS type B sorting domain-containing protein</fullName>
    </submittedName>
</protein>
<accession>A0ABW5NT10</accession>
<keyword evidence="2" id="KW-1185">Reference proteome</keyword>